<dbReference type="PRINTS" id="PR00463">
    <property type="entry name" value="EP450I"/>
</dbReference>
<sequence>MDFLILYLGQVLKINVIISVLVVLIAALLLYNAYFHPLAKIPGPLSARLSGIPSWYHAFRGDRHLWLWKLFLEYGDRIRVEPNTVVFRDPDAYRDIYSTKANVQRSTFYTAWQVNKKDANTLTTIDVAEHAYKRKLLNASFTEKSVRAASEFIIRHIDRWNELLVGDNTDWSPPVDLSESVERLLFDISGDLFFGKSFETKEPGQNPSKAIPQSIEQYMLFYYHVCRSPLLDFVLWLKPRGLDALSQVIAPPGIRHFETFVYNSVSERLRLQQELGEKPDSQQRLDMFHFLCEAKNPDTGLPAHDESSLRAEAKLLLAAGTGTSATTITGAMFYLSLPSEMHRLARLVDEIRIKFASAEEIVPGPKLASCIYLRACIDEGMRLSPSGASEIPRLVRNGGITIQGEYYAAGTIVGMSGFTNGRNEKVYGDYGAFRPERWIVDEAEGVTQDDVDRARSNHHPFASGPGDCVGRNLAMIEVQEAIARTLWRFDMRRVPGSVLGGGSSKLGWGEQDPNHFRLIDHYTTGHHGPMLQFRERQI</sequence>
<dbReference type="GO" id="GO:0005506">
    <property type="term" value="F:iron ion binding"/>
    <property type="evidence" value="ECO:0007669"/>
    <property type="project" value="InterPro"/>
</dbReference>
<dbReference type="InterPro" id="IPR050121">
    <property type="entry name" value="Cytochrome_P450_monoxygenase"/>
</dbReference>
<keyword evidence="2" id="KW-0812">Transmembrane</keyword>
<organism evidence="3 4">
    <name type="scientific">Massariosphaeria phaeospora</name>
    <dbReference type="NCBI Taxonomy" id="100035"/>
    <lineage>
        <taxon>Eukaryota</taxon>
        <taxon>Fungi</taxon>
        <taxon>Dikarya</taxon>
        <taxon>Ascomycota</taxon>
        <taxon>Pezizomycotina</taxon>
        <taxon>Dothideomycetes</taxon>
        <taxon>Pleosporomycetidae</taxon>
        <taxon>Pleosporales</taxon>
        <taxon>Pleosporales incertae sedis</taxon>
        <taxon>Massariosphaeria</taxon>
    </lineage>
</organism>
<dbReference type="Gene3D" id="1.10.630.10">
    <property type="entry name" value="Cytochrome P450"/>
    <property type="match status" value="1"/>
</dbReference>
<comment type="cofactor">
    <cofactor evidence="1">
        <name>heme</name>
        <dbReference type="ChEBI" id="CHEBI:30413"/>
    </cofactor>
</comment>
<dbReference type="AlphaFoldDB" id="A0A7C8MPZ1"/>
<evidence type="ECO:0000313" key="3">
    <source>
        <dbReference type="EMBL" id="KAF2872285.1"/>
    </source>
</evidence>
<dbReference type="SUPFAM" id="SSF48264">
    <property type="entry name" value="Cytochrome P450"/>
    <property type="match status" value="1"/>
</dbReference>
<dbReference type="OrthoDB" id="1470350at2759"/>
<keyword evidence="2" id="KW-0472">Membrane</keyword>
<dbReference type="EMBL" id="JAADJZ010000009">
    <property type="protein sequence ID" value="KAF2872285.1"/>
    <property type="molecule type" value="Genomic_DNA"/>
</dbReference>
<name>A0A7C8MPZ1_9PLEO</name>
<dbReference type="PRINTS" id="PR00385">
    <property type="entry name" value="P450"/>
</dbReference>
<comment type="caution">
    <text evidence="3">The sequence shown here is derived from an EMBL/GenBank/DDBJ whole genome shotgun (WGS) entry which is preliminary data.</text>
</comment>
<feature type="binding site" description="axial binding residue" evidence="1">
    <location>
        <position position="468"/>
    </location>
    <ligand>
        <name>heme</name>
        <dbReference type="ChEBI" id="CHEBI:30413"/>
    </ligand>
    <ligandPart>
        <name>Fe</name>
        <dbReference type="ChEBI" id="CHEBI:18248"/>
    </ligandPart>
</feature>
<proteinExistence type="predicted"/>
<keyword evidence="1" id="KW-0479">Metal-binding</keyword>
<keyword evidence="3" id="KW-0560">Oxidoreductase</keyword>
<keyword evidence="3" id="KW-0503">Monooxygenase</keyword>
<dbReference type="GO" id="GO:0016705">
    <property type="term" value="F:oxidoreductase activity, acting on paired donors, with incorporation or reduction of molecular oxygen"/>
    <property type="evidence" value="ECO:0007669"/>
    <property type="project" value="InterPro"/>
</dbReference>
<keyword evidence="2" id="KW-1133">Transmembrane helix</keyword>
<protein>
    <submittedName>
        <fullName evidence="3">Benzoate 4-monooxygenase cytochrome P450</fullName>
    </submittedName>
</protein>
<evidence type="ECO:0000256" key="1">
    <source>
        <dbReference type="PIRSR" id="PIRSR602401-1"/>
    </source>
</evidence>
<feature type="transmembrane region" description="Helical" evidence="2">
    <location>
        <begin position="12"/>
        <end position="31"/>
    </location>
</feature>
<dbReference type="GO" id="GO:0004497">
    <property type="term" value="F:monooxygenase activity"/>
    <property type="evidence" value="ECO:0007669"/>
    <property type="project" value="UniProtKB-KW"/>
</dbReference>
<dbReference type="Proteomes" id="UP000481861">
    <property type="component" value="Unassembled WGS sequence"/>
</dbReference>
<dbReference type="InterPro" id="IPR002401">
    <property type="entry name" value="Cyt_P450_E_grp-I"/>
</dbReference>
<evidence type="ECO:0000256" key="2">
    <source>
        <dbReference type="SAM" id="Phobius"/>
    </source>
</evidence>
<keyword evidence="1" id="KW-0349">Heme</keyword>
<accession>A0A7C8MPZ1</accession>
<dbReference type="InterPro" id="IPR001128">
    <property type="entry name" value="Cyt_P450"/>
</dbReference>
<dbReference type="GO" id="GO:0020037">
    <property type="term" value="F:heme binding"/>
    <property type="evidence" value="ECO:0007669"/>
    <property type="project" value="InterPro"/>
</dbReference>
<dbReference type="Pfam" id="PF00067">
    <property type="entry name" value="p450"/>
    <property type="match status" value="1"/>
</dbReference>
<keyword evidence="4" id="KW-1185">Reference proteome</keyword>
<dbReference type="PANTHER" id="PTHR24305:SF226">
    <property type="entry name" value="CYTOCHROME P450 MONOOXYGENASE"/>
    <property type="match status" value="1"/>
</dbReference>
<keyword evidence="1" id="KW-0408">Iron</keyword>
<gene>
    <name evidence="3" type="ORF">BDV95DRAFT_628007</name>
</gene>
<evidence type="ECO:0000313" key="4">
    <source>
        <dbReference type="Proteomes" id="UP000481861"/>
    </source>
</evidence>
<dbReference type="PANTHER" id="PTHR24305">
    <property type="entry name" value="CYTOCHROME P450"/>
    <property type="match status" value="1"/>
</dbReference>
<reference evidence="3 4" key="1">
    <citation type="submission" date="2020-01" db="EMBL/GenBank/DDBJ databases">
        <authorList>
            <consortium name="DOE Joint Genome Institute"/>
            <person name="Haridas S."/>
            <person name="Albert R."/>
            <person name="Binder M."/>
            <person name="Bloem J."/>
            <person name="Labutti K."/>
            <person name="Salamov A."/>
            <person name="Andreopoulos B."/>
            <person name="Baker S.E."/>
            <person name="Barry K."/>
            <person name="Bills G."/>
            <person name="Bluhm B.H."/>
            <person name="Cannon C."/>
            <person name="Castanera R."/>
            <person name="Culley D.E."/>
            <person name="Daum C."/>
            <person name="Ezra D."/>
            <person name="Gonzalez J.B."/>
            <person name="Henrissat B."/>
            <person name="Kuo A."/>
            <person name="Liang C."/>
            <person name="Lipzen A."/>
            <person name="Lutzoni F."/>
            <person name="Magnuson J."/>
            <person name="Mondo S."/>
            <person name="Nolan M."/>
            <person name="Ohm R."/>
            <person name="Pangilinan J."/>
            <person name="Park H.-J.H."/>
            <person name="Ramirez L."/>
            <person name="Alfaro M."/>
            <person name="Sun H."/>
            <person name="Tritt A."/>
            <person name="Yoshinaga Y."/>
            <person name="Zwiers L.-H.L."/>
            <person name="Turgeon B.G."/>
            <person name="Goodwin S.B."/>
            <person name="Spatafora J.W."/>
            <person name="Crous P.W."/>
            <person name="Grigoriev I.V."/>
        </authorList>
    </citation>
    <scope>NUCLEOTIDE SEQUENCE [LARGE SCALE GENOMIC DNA]</scope>
    <source>
        <strain evidence="3 4">CBS 611.86</strain>
    </source>
</reference>
<dbReference type="InterPro" id="IPR036396">
    <property type="entry name" value="Cyt_P450_sf"/>
</dbReference>